<dbReference type="EMBL" id="WMIA01000001">
    <property type="protein sequence ID" value="MTF37679.1"/>
    <property type="molecule type" value="Genomic_DNA"/>
</dbReference>
<dbReference type="Proteomes" id="UP000437131">
    <property type="component" value="Unassembled WGS sequence"/>
</dbReference>
<dbReference type="AlphaFoldDB" id="A0A844GRX9"/>
<evidence type="ECO:0000313" key="2">
    <source>
        <dbReference type="Proteomes" id="UP000437131"/>
    </source>
</evidence>
<protein>
    <submittedName>
        <fullName evidence="1">Uncharacterized protein</fullName>
    </submittedName>
</protein>
<organism evidence="1 2">
    <name type="scientific">Cyanobacterium aponinum 0216</name>
    <dbReference type="NCBI Taxonomy" id="2676140"/>
    <lineage>
        <taxon>Bacteria</taxon>
        <taxon>Bacillati</taxon>
        <taxon>Cyanobacteriota</taxon>
        <taxon>Cyanophyceae</taxon>
        <taxon>Oscillatoriophycideae</taxon>
        <taxon>Chroococcales</taxon>
        <taxon>Geminocystaceae</taxon>
        <taxon>Cyanobacterium</taxon>
    </lineage>
</organism>
<sequence>MSIKELINQKIENLSESEQMKVLNLIDIVQQETLKTENQLWSQFSLEQAMKGLENDLIPDYTEADLIEKWQ</sequence>
<accession>A0A844GRX9</accession>
<reference evidence="1 2" key="1">
    <citation type="submission" date="2019-11" db="EMBL/GenBank/DDBJ databases">
        <title>Isolation of a new High Light Tolerant Cyanobacteria.</title>
        <authorList>
            <person name="Dobson Z."/>
            <person name="Vaughn N."/>
            <person name="Vaughn M."/>
            <person name="Fromme P."/>
            <person name="Mazor Y."/>
        </authorList>
    </citation>
    <scope>NUCLEOTIDE SEQUENCE [LARGE SCALE GENOMIC DNA]</scope>
    <source>
        <strain evidence="1 2">0216</strain>
    </source>
</reference>
<evidence type="ECO:0000313" key="1">
    <source>
        <dbReference type="EMBL" id="MTF37679.1"/>
    </source>
</evidence>
<comment type="caution">
    <text evidence="1">The sequence shown here is derived from an EMBL/GenBank/DDBJ whole genome shotgun (WGS) entry which is preliminary data.</text>
</comment>
<gene>
    <name evidence="1" type="ORF">GGC33_01860</name>
</gene>
<name>A0A844GRX9_9CHRO</name>
<proteinExistence type="predicted"/>